<evidence type="ECO:0000313" key="2">
    <source>
        <dbReference type="EMBL" id="KAJ1172663.1"/>
    </source>
</evidence>
<proteinExistence type="predicted"/>
<feature type="signal peptide" evidence="1">
    <location>
        <begin position="1"/>
        <end position="24"/>
    </location>
</feature>
<comment type="caution">
    <text evidence="2">The sequence shown here is derived from an EMBL/GenBank/DDBJ whole genome shotgun (WGS) entry which is preliminary data.</text>
</comment>
<evidence type="ECO:0000313" key="3">
    <source>
        <dbReference type="Proteomes" id="UP001066276"/>
    </source>
</evidence>
<dbReference type="Proteomes" id="UP001066276">
    <property type="component" value="Chromosome 4_1"/>
</dbReference>
<evidence type="ECO:0000256" key="1">
    <source>
        <dbReference type="SAM" id="SignalP"/>
    </source>
</evidence>
<protein>
    <recommendedName>
        <fullName evidence="4">Secreted protein</fullName>
    </recommendedName>
</protein>
<name>A0AAV7T8B0_PLEWA</name>
<accession>A0AAV7T8B0</accession>
<sequence>MLTKSLIVLCGWLTFLLRLSPSSSLLGLPGGTCGVRVKRHSVARVSAGCLPRRWFVDPRCREGFLPGLRSDLQHHVPGLLLSPPRVSSVPDATRPSGFLSNRLSYPAGAWHESSYSVPHDPDVDGDCWKDAALPGRKWQQKPGHRTPAGPLVVVAARHSGLSG</sequence>
<feature type="chain" id="PRO_5043978452" description="Secreted protein" evidence="1">
    <location>
        <begin position="25"/>
        <end position="163"/>
    </location>
</feature>
<evidence type="ECO:0008006" key="4">
    <source>
        <dbReference type="Google" id="ProtNLM"/>
    </source>
</evidence>
<gene>
    <name evidence="2" type="ORF">NDU88_004507</name>
</gene>
<organism evidence="2 3">
    <name type="scientific">Pleurodeles waltl</name>
    <name type="common">Iberian ribbed newt</name>
    <dbReference type="NCBI Taxonomy" id="8319"/>
    <lineage>
        <taxon>Eukaryota</taxon>
        <taxon>Metazoa</taxon>
        <taxon>Chordata</taxon>
        <taxon>Craniata</taxon>
        <taxon>Vertebrata</taxon>
        <taxon>Euteleostomi</taxon>
        <taxon>Amphibia</taxon>
        <taxon>Batrachia</taxon>
        <taxon>Caudata</taxon>
        <taxon>Salamandroidea</taxon>
        <taxon>Salamandridae</taxon>
        <taxon>Pleurodelinae</taxon>
        <taxon>Pleurodeles</taxon>
    </lineage>
</organism>
<dbReference type="EMBL" id="JANPWB010000007">
    <property type="protein sequence ID" value="KAJ1172663.1"/>
    <property type="molecule type" value="Genomic_DNA"/>
</dbReference>
<keyword evidence="1" id="KW-0732">Signal</keyword>
<dbReference type="AlphaFoldDB" id="A0AAV7T8B0"/>
<keyword evidence="3" id="KW-1185">Reference proteome</keyword>
<reference evidence="2" key="1">
    <citation type="journal article" date="2022" name="bioRxiv">
        <title>Sequencing and chromosome-scale assembly of the giantPleurodeles waltlgenome.</title>
        <authorList>
            <person name="Brown T."/>
            <person name="Elewa A."/>
            <person name="Iarovenko S."/>
            <person name="Subramanian E."/>
            <person name="Araus A.J."/>
            <person name="Petzold A."/>
            <person name="Susuki M."/>
            <person name="Suzuki K.-i.T."/>
            <person name="Hayashi T."/>
            <person name="Toyoda A."/>
            <person name="Oliveira C."/>
            <person name="Osipova E."/>
            <person name="Leigh N.D."/>
            <person name="Simon A."/>
            <person name="Yun M.H."/>
        </authorList>
    </citation>
    <scope>NUCLEOTIDE SEQUENCE</scope>
    <source>
        <strain evidence="2">20211129_DDA</strain>
        <tissue evidence="2">Liver</tissue>
    </source>
</reference>